<dbReference type="PANTHER" id="PTHR36855:SF1">
    <property type="entry name" value="PEROXISOME MEMBRANE ANCHOR PROTEIN PEX14P N-TERMINAL DOMAIN-CONTAINING PROTEIN"/>
    <property type="match status" value="1"/>
</dbReference>
<dbReference type="PANTHER" id="PTHR36855">
    <property type="entry name" value="CHROMOSOME 10, WHOLE GENOME SHOTGUN SEQUENCE"/>
    <property type="match status" value="1"/>
</dbReference>
<comment type="caution">
    <text evidence="4">The sequence shown here is derived from an EMBL/GenBank/DDBJ whole genome shotgun (WGS) entry which is preliminary data.</text>
</comment>
<dbReference type="InParanoid" id="A0A1C7NIU7"/>
<dbReference type="Pfam" id="PF17733">
    <property type="entry name" value="KPWE_dom"/>
    <property type="match status" value="1"/>
</dbReference>
<feature type="compositionally biased region" description="Basic and acidic residues" evidence="1">
    <location>
        <begin position="118"/>
        <end position="130"/>
    </location>
</feature>
<dbReference type="EMBL" id="LUGH01000115">
    <property type="protein sequence ID" value="OBZ89067.1"/>
    <property type="molecule type" value="Genomic_DNA"/>
</dbReference>
<evidence type="ECO:0000259" key="3">
    <source>
        <dbReference type="Pfam" id="PF25871"/>
    </source>
</evidence>
<gene>
    <name evidence="4" type="ORF">A0J61_02880</name>
</gene>
<dbReference type="OrthoDB" id="9936937at2759"/>
<organism evidence="4 5">
    <name type="scientific">Choanephora cucurbitarum</name>
    <dbReference type="NCBI Taxonomy" id="101091"/>
    <lineage>
        <taxon>Eukaryota</taxon>
        <taxon>Fungi</taxon>
        <taxon>Fungi incertae sedis</taxon>
        <taxon>Mucoromycota</taxon>
        <taxon>Mucoromycotina</taxon>
        <taxon>Mucoromycetes</taxon>
        <taxon>Mucorales</taxon>
        <taxon>Mucorineae</taxon>
        <taxon>Choanephoraceae</taxon>
        <taxon>Choanephoroideae</taxon>
        <taxon>Choanephora</taxon>
    </lineage>
</organism>
<dbReference type="AlphaFoldDB" id="A0A1C7NIU7"/>
<keyword evidence="5" id="KW-1185">Reference proteome</keyword>
<evidence type="ECO:0000259" key="2">
    <source>
        <dbReference type="Pfam" id="PF17733"/>
    </source>
</evidence>
<name>A0A1C7NIU7_9FUNG</name>
<accession>A0A1C7NIU7</accession>
<dbReference type="STRING" id="101091.A0A1C7NIU7"/>
<sequence length="130" mass="15393">MTEEEEIKRFIAFEGYDFDRDQEYTSKVASILNENQGDQEQLIKKAKLFYYTRCIDAFDIQQYEQWKQQSKDDKPVRFTFQELVDMIEKGIEIPGIKQIPNVLNEGTPSEAKMTARPKPWEMAREEDSVK</sequence>
<evidence type="ECO:0000313" key="4">
    <source>
        <dbReference type="EMBL" id="OBZ89067.1"/>
    </source>
</evidence>
<proteinExistence type="predicted"/>
<feature type="domain" description="PEX14-like helix-turn-helix" evidence="3">
    <location>
        <begin position="9"/>
        <end position="70"/>
    </location>
</feature>
<dbReference type="InterPro" id="IPR058841">
    <property type="entry name" value="HTH_76"/>
</dbReference>
<dbReference type="Proteomes" id="UP000093000">
    <property type="component" value="Unassembled WGS sequence"/>
</dbReference>
<evidence type="ECO:0000256" key="1">
    <source>
        <dbReference type="SAM" id="MobiDB-lite"/>
    </source>
</evidence>
<dbReference type="InterPro" id="IPR040554">
    <property type="entry name" value="KPWE_PEX14_dom"/>
</dbReference>
<feature type="domain" description="Peroxisomal membrane protein PEX14-like KPWE" evidence="2">
    <location>
        <begin position="79"/>
        <end position="121"/>
    </location>
</feature>
<evidence type="ECO:0000313" key="5">
    <source>
        <dbReference type="Proteomes" id="UP000093000"/>
    </source>
</evidence>
<feature type="region of interest" description="Disordered" evidence="1">
    <location>
        <begin position="101"/>
        <end position="130"/>
    </location>
</feature>
<reference evidence="4 5" key="1">
    <citation type="submission" date="2016-03" db="EMBL/GenBank/DDBJ databases">
        <title>Choanephora cucurbitarum.</title>
        <authorList>
            <person name="Min B."/>
            <person name="Park H."/>
            <person name="Park J.-H."/>
            <person name="Shin H.-D."/>
            <person name="Choi I.-G."/>
        </authorList>
    </citation>
    <scope>NUCLEOTIDE SEQUENCE [LARGE SCALE GENOMIC DNA]</scope>
    <source>
        <strain evidence="4 5">KUS-F28377</strain>
    </source>
</reference>
<protein>
    <submittedName>
        <fullName evidence="4">Uncharacterized protein</fullName>
    </submittedName>
</protein>
<dbReference type="Pfam" id="PF25871">
    <property type="entry name" value="HTH_76"/>
    <property type="match status" value="1"/>
</dbReference>